<dbReference type="EMBL" id="BDGG01000012">
    <property type="protein sequence ID" value="GAV05722.1"/>
    <property type="molecule type" value="Genomic_DNA"/>
</dbReference>
<evidence type="ECO:0000313" key="8">
    <source>
        <dbReference type="EMBL" id="GAV05722.1"/>
    </source>
</evidence>
<feature type="transmembrane region" description="Helical" evidence="6">
    <location>
        <begin position="444"/>
        <end position="463"/>
    </location>
</feature>
<feature type="transmembrane region" description="Helical" evidence="6">
    <location>
        <begin position="202"/>
        <end position="220"/>
    </location>
</feature>
<dbReference type="STRING" id="947166.A0A1D1VW81"/>
<dbReference type="PROSITE" id="PS50850">
    <property type="entry name" value="MFS"/>
    <property type="match status" value="1"/>
</dbReference>
<keyword evidence="9" id="KW-1185">Reference proteome</keyword>
<keyword evidence="3 6" id="KW-1133">Transmembrane helix</keyword>
<dbReference type="GO" id="GO:0016020">
    <property type="term" value="C:membrane"/>
    <property type="evidence" value="ECO:0007669"/>
    <property type="project" value="UniProtKB-SubCell"/>
</dbReference>
<feature type="domain" description="Major facilitator superfamily (MFS) profile" evidence="7">
    <location>
        <begin position="128"/>
        <end position="561"/>
    </location>
</feature>
<dbReference type="InterPro" id="IPR005829">
    <property type="entry name" value="Sugar_transporter_CS"/>
</dbReference>
<feature type="transmembrane region" description="Helical" evidence="6">
    <location>
        <begin position="287"/>
        <end position="305"/>
    </location>
</feature>
<evidence type="ECO:0000256" key="6">
    <source>
        <dbReference type="SAM" id="Phobius"/>
    </source>
</evidence>
<feature type="transmembrane region" description="Helical" evidence="6">
    <location>
        <begin position="507"/>
        <end position="530"/>
    </location>
</feature>
<dbReference type="PANTHER" id="PTHR24064">
    <property type="entry name" value="SOLUTE CARRIER FAMILY 22 MEMBER"/>
    <property type="match status" value="1"/>
</dbReference>
<evidence type="ECO:0000259" key="7">
    <source>
        <dbReference type="PROSITE" id="PS50850"/>
    </source>
</evidence>
<sequence>MLSVDLSTRRRSIWTMSSQSVSKTTDELERKLFGGPSDSDPKGQGSHSKDSDDILKALGNPGRFQVIQFILLCGQFIPLAMTDMMSIFFSLSPTGVRISEPGFKTNSTMAKGLRQWYGDDVKFVSDFRTTTSCEANNLTNLNGNQITYIYQNQWQWSIIADMGLICGRTWMISFATTIYFLGQIVSSPVSGWIADKYGRRPLLLISNLLFTLLSISLVFSRDYTSFAILRFLIGVVRQAMNSSFYVLMMEWVPPQRRMTWAAIAQFPFSVGVLSLGLAAYLLQNWQYIQIVVALSNFLALGYVWFAPESLKWLLGENRLQEVEDISKRISKFNGITLPVSFFDEIRSLAARLAVEKRWNFSGLTPTLRRSYSVLDCFRTFHVRNFTLLCSFIWMAILIQYFGLLLLLSQITGDIYANYAISGALELIPRAVGLLLTFRLDNRTTLMSYFLVSGSLAIVAGLVPEHSHVEAITKTVVAFISRMSVVGTFALAYTFTSELFPTVIRNSGFGLCSIAMRVGSMIAPQIAALGVSSNFKGFPFLVMGAITVAASVATFLLPETKNTKLLSSIEEAEAFGEANKNGFRKLFSAISRCKWFLPDKAETLHSPSNSVGSPNSVPEIVVTFHDVVEAAPRNAVQLDALPPPQSSNNNKSAKEFTRSISSTQQQTLERRASLMSQRRFSMV</sequence>
<dbReference type="InterPro" id="IPR011701">
    <property type="entry name" value="MFS"/>
</dbReference>
<evidence type="ECO:0000256" key="5">
    <source>
        <dbReference type="SAM" id="MobiDB-lite"/>
    </source>
</evidence>
<dbReference type="Proteomes" id="UP000186922">
    <property type="component" value="Unassembled WGS sequence"/>
</dbReference>
<protein>
    <recommendedName>
        <fullName evidence="7">Major facilitator superfamily (MFS) profile domain-containing protein</fullName>
    </recommendedName>
</protein>
<feature type="compositionally biased region" description="Polar residues" evidence="5">
    <location>
        <begin position="657"/>
        <end position="666"/>
    </location>
</feature>
<feature type="transmembrane region" description="Helical" evidence="6">
    <location>
        <begin position="226"/>
        <end position="248"/>
    </location>
</feature>
<gene>
    <name evidence="8" type="primary">RvY_15807</name>
    <name evidence="8" type="synonym">RvY_15807.1</name>
    <name evidence="8" type="ORF">RvY_15807-1</name>
</gene>
<feature type="transmembrane region" description="Helical" evidence="6">
    <location>
        <begin position="475"/>
        <end position="495"/>
    </location>
</feature>
<comment type="subcellular location">
    <subcellularLocation>
        <location evidence="1">Membrane</location>
        <topology evidence="1">Multi-pass membrane protein</topology>
    </subcellularLocation>
</comment>
<feature type="region of interest" description="Disordered" evidence="5">
    <location>
        <begin position="17"/>
        <end position="52"/>
    </location>
</feature>
<dbReference type="Pfam" id="PF07690">
    <property type="entry name" value="MFS_1"/>
    <property type="match status" value="1"/>
</dbReference>
<organism evidence="8 9">
    <name type="scientific">Ramazzottius varieornatus</name>
    <name type="common">Water bear</name>
    <name type="synonym">Tardigrade</name>
    <dbReference type="NCBI Taxonomy" id="947166"/>
    <lineage>
        <taxon>Eukaryota</taxon>
        <taxon>Metazoa</taxon>
        <taxon>Ecdysozoa</taxon>
        <taxon>Tardigrada</taxon>
        <taxon>Eutardigrada</taxon>
        <taxon>Parachela</taxon>
        <taxon>Hypsibioidea</taxon>
        <taxon>Ramazzottiidae</taxon>
        <taxon>Ramazzottius</taxon>
    </lineage>
</organism>
<feature type="transmembrane region" description="Helical" evidence="6">
    <location>
        <begin position="385"/>
        <end position="408"/>
    </location>
</feature>
<feature type="transmembrane region" description="Helical" evidence="6">
    <location>
        <begin position="536"/>
        <end position="556"/>
    </location>
</feature>
<dbReference type="AlphaFoldDB" id="A0A1D1VW81"/>
<dbReference type="OrthoDB" id="2261376at2759"/>
<feature type="transmembrane region" description="Helical" evidence="6">
    <location>
        <begin position="158"/>
        <end position="181"/>
    </location>
</feature>
<dbReference type="PROSITE" id="PS00216">
    <property type="entry name" value="SUGAR_TRANSPORT_1"/>
    <property type="match status" value="1"/>
</dbReference>
<feature type="region of interest" description="Disordered" evidence="5">
    <location>
        <begin position="634"/>
        <end position="682"/>
    </location>
</feature>
<name>A0A1D1VW81_RAMVA</name>
<keyword evidence="2 6" id="KW-0812">Transmembrane</keyword>
<comment type="caution">
    <text evidence="8">The sequence shown here is derived from an EMBL/GenBank/DDBJ whole genome shotgun (WGS) entry which is preliminary data.</text>
</comment>
<reference evidence="8 9" key="1">
    <citation type="journal article" date="2016" name="Nat. Commun.">
        <title>Extremotolerant tardigrade genome and improved radiotolerance of human cultured cells by tardigrade-unique protein.</title>
        <authorList>
            <person name="Hashimoto T."/>
            <person name="Horikawa D.D."/>
            <person name="Saito Y."/>
            <person name="Kuwahara H."/>
            <person name="Kozuka-Hata H."/>
            <person name="Shin-I T."/>
            <person name="Minakuchi Y."/>
            <person name="Ohishi K."/>
            <person name="Motoyama A."/>
            <person name="Aizu T."/>
            <person name="Enomoto A."/>
            <person name="Kondo K."/>
            <person name="Tanaka S."/>
            <person name="Hara Y."/>
            <person name="Koshikawa S."/>
            <person name="Sagara H."/>
            <person name="Miura T."/>
            <person name="Yokobori S."/>
            <person name="Miyagawa K."/>
            <person name="Suzuki Y."/>
            <person name="Kubo T."/>
            <person name="Oyama M."/>
            <person name="Kohara Y."/>
            <person name="Fujiyama A."/>
            <person name="Arakawa K."/>
            <person name="Katayama T."/>
            <person name="Toyoda A."/>
            <person name="Kunieda T."/>
        </authorList>
    </citation>
    <scope>NUCLEOTIDE SEQUENCE [LARGE SCALE GENOMIC DNA]</scope>
    <source>
        <strain evidence="8 9">YOKOZUNA-1</strain>
    </source>
</reference>
<evidence type="ECO:0000256" key="3">
    <source>
        <dbReference type="ARBA" id="ARBA00022989"/>
    </source>
</evidence>
<dbReference type="SUPFAM" id="SSF103473">
    <property type="entry name" value="MFS general substrate transporter"/>
    <property type="match status" value="1"/>
</dbReference>
<dbReference type="Gene3D" id="1.20.1250.20">
    <property type="entry name" value="MFS general substrate transporter like domains"/>
    <property type="match status" value="1"/>
</dbReference>
<dbReference type="GO" id="GO:0022857">
    <property type="term" value="F:transmembrane transporter activity"/>
    <property type="evidence" value="ECO:0007669"/>
    <property type="project" value="InterPro"/>
</dbReference>
<dbReference type="InterPro" id="IPR020846">
    <property type="entry name" value="MFS_dom"/>
</dbReference>
<evidence type="ECO:0000256" key="2">
    <source>
        <dbReference type="ARBA" id="ARBA00022692"/>
    </source>
</evidence>
<dbReference type="InterPro" id="IPR036259">
    <property type="entry name" value="MFS_trans_sf"/>
</dbReference>
<accession>A0A1D1VW81</accession>
<evidence type="ECO:0000313" key="9">
    <source>
        <dbReference type="Proteomes" id="UP000186922"/>
    </source>
</evidence>
<proteinExistence type="predicted"/>
<evidence type="ECO:0000256" key="4">
    <source>
        <dbReference type="ARBA" id="ARBA00023136"/>
    </source>
</evidence>
<evidence type="ECO:0000256" key="1">
    <source>
        <dbReference type="ARBA" id="ARBA00004141"/>
    </source>
</evidence>
<feature type="transmembrane region" description="Helical" evidence="6">
    <location>
        <begin position="260"/>
        <end position="281"/>
    </location>
</feature>
<feature type="compositionally biased region" description="Polar residues" evidence="5">
    <location>
        <begin position="673"/>
        <end position="682"/>
    </location>
</feature>
<keyword evidence="4 6" id="KW-0472">Membrane</keyword>